<dbReference type="EMBL" id="LAZR01002212">
    <property type="protein sequence ID" value="KKN33006.1"/>
    <property type="molecule type" value="Genomic_DNA"/>
</dbReference>
<organism evidence="1">
    <name type="scientific">marine sediment metagenome</name>
    <dbReference type="NCBI Taxonomy" id="412755"/>
    <lineage>
        <taxon>unclassified sequences</taxon>
        <taxon>metagenomes</taxon>
        <taxon>ecological metagenomes</taxon>
    </lineage>
</organism>
<comment type="caution">
    <text evidence="1">The sequence shown here is derived from an EMBL/GenBank/DDBJ whole genome shotgun (WGS) entry which is preliminary data.</text>
</comment>
<name>A0A0F9S7M4_9ZZZZ</name>
<accession>A0A0F9S7M4</accession>
<dbReference type="AlphaFoldDB" id="A0A0F9S7M4"/>
<protein>
    <recommendedName>
        <fullName evidence="2">Portal protein</fullName>
    </recommendedName>
</protein>
<proteinExistence type="predicted"/>
<sequence length="544" mass="62319">MALDAGIITAQVSTKESELKDRTNRQDRDFKRWQLETTTKRDSLRDNDIDIVSNGLRTFADEVHSKLASADMTIAVRLAEAEGDDKRDDVGKLERLLQFAFEKGDERLISLLLPPLRDFTIWCASIRGWVAGRYLVRKEGNDVIFDLMPWDPRWVTYEVNKWRAYKTFRSREELEEDYKKKINIPLHWFNPFSKTPNNLAVIDYWKYEKKGATNAVVCNNTFLKEPKHYDISMPVLLMPIATSPLIRGLSQSEDENYGDSIFAPIRDISKKRDQFGSIIATHANLRAKQPLLHYHDAGIPEIKSTIQTADGVLNLVRGKQEIKPTPMEDIAPTVIEMFNWFEREFEKGSLPTVGINNPNPQSGTLQNLVQEARNIVFNPQLRLLNTYYAGICRLIEEQLISNGIKVDVQTIQDNKYYTTQVTPVDLKKPHIIKVEFSTGTPWSQMDKAQQAQMLRDLGLPIEWVWENILKIQDPKMLGDLAAIELFEHSPKGAKKKAAEALIRLRGDEVAAESLVRELDREETQEDMAIEQMAFGGEEEPPEGF</sequence>
<evidence type="ECO:0008006" key="2">
    <source>
        <dbReference type="Google" id="ProtNLM"/>
    </source>
</evidence>
<reference evidence="1" key="1">
    <citation type="journal article" date="2015" name="Nature">
        <title>Complex archaea that bridge the gap between prokaryotes and eukaryotes.</title>
        <authorList>
            <person name="Spang A."/>
            <person name="Saw J.H."/>
            <person name="Jorgensen S.L."/>
            <person name="Zaremba-Niedzwiedzka K."/>
            <person name="Martijn J."/>
            <person name="Lind A.E."/>
            <person name="van Eijk R."/>
            <person name="Schleper C."/>
            <person name="Guy L."/>
            <person name="Ettema T.J."/>
        </authorList>
    </citation>
    <scope>NUCLEOTIDE SEQUENCE</scope>
</reference>
<gene>
    <name evidence="1" type="ORF">LCGC14_0808070</name>
</gene>
<evidence type="ECO:0000313" key="1">
    <source>
        <dbReference type="EMBL" id="KKN33006.1"/>
    </source>
</evidence>